<dbReference type="Proteomes" id="UP000595564">
    <property type="component" value="Chromosome"/>
</dbReference>
<dbReference type="SUPFAM" id="SSF56935">
    <property type="entry name" value="Porins"/>
    <property type="match status" value="1"/>
</dbReference>
<organism evidence="1 2">
    <name type="scientific">Thermotomaculum hydrothermale</name>
    <dbReference type="NCBI Taxonomy" id="981385"/>
    <lineage>
        <taxon>Bacteria</taxon>
        <taxon>Pseudomonadati</taxon>
        <taxon>Acidobacteriota</taxon>
        <taxon>Holophagae</taxon>
        <taxon>Thermotomaculales</taxon>
        <taxon>Thermotomaculaceae</taxon>
        <taxon>Thermotomaculum</taxon>
    </lineage>
</organism>
<evidence type="ECO:0000313" key="1">
    <source>
        <dbReference type="EMBL" id="BBB33532.1"/>
    </source>
</evidence>
<protein>
    <submittedName>
        <fullName evidence="1">Uncharacterized protein</fullName>
    </submittedName>
</protein>
<dbReference type="KEGG" id="thyd:TTHT_2095"/>
<gene>
    <name evidence="1" type="ORF">TTHT_2095</name>
</gene>
<evidence type="ECO:0000313" key="2">
    <source>
        <dbReference type="Proteomes" id="UP000595564"/>
    </source>
</evidence>
<dbReference type="AlphaFoldDB" id="A0A7R6PNY1"/>
<reference evidence="1 2" key="1">
    <citation type="journal article" date="2012" name="Extremophiles">
        <title>Thermotomaculum hydrothermale gen. nov., sp. nov., a novel heterotrophic thermophile within the phylum Acidobacteria from a deep-sea hydrothermal vent chimney in the Southern Okinawa Trough.</title>
        <authorList>
            <person name="Izumi H."/>
            <person name="Nunoura T."/>
            <person name="Miyazaki M."/>
            <person name="Mino S."/>
            <person name="Toki T."/>
            <person name="Takai K."/>
            <person name="Sako Y."/>
            <person name="Sawabe T."/>
            <person name="Nakagawa S."/>
        </authorList>
    </citation>
    <scope>NUCLEOTIDE SEQUENCE [LARGE SCALE GENOMIC DNA]</scope>
    <source>
        <strain evidence="1 2">AC55</strain>
    </source>
</reference>
<keyword evidence="2" id="KW-1185">Reference proteome</keyword>
<dbReference type="EMBL" id="AP017470">
    <property type="protein sequence ID" value="BBB33532.1"/>
    <property type="molecule type" value="Genomic_DNA"/>
</dbReference>
<dbReference type="Pfam" id="PF11854">
    <property type="entry name" value="MtrB_PioB"/>
    <property type="match status" value="1"/>
</dbReference>
<proteinExistence type="predicted"/>
<name>A0A7R6PNY1_9BACT</name>
<accession>A0A7R6PNY1</accession>
<sequence>MIKERKKIFKTCLMIVMIVFINFAFANPIKEKGSKKEETNSETTVNKKDKIKIKVKEAKIFTKFSYLEDSPNMVGEYTDVKDNVQPGVAFGLIGLGNGIYLKLTGEYDNSHEQNLKGAIDYKGKIKAKFKYNKLPHTLDHDPVKNVREVQGLPPARKVFTTDYDANAQYSIDRSVSEALFKFSSNKVKGLSGEAGFRVEEKSGYKQAISFNMCLTCHVSSHSQRINEVTQDYTAKLEYKMKHTTISYKFTYRDFENRANAPLNFYEGPTTNPDPNYFDTWITNLPPSFSDKRTYKDETLPFNLIPNTHKQLHELRIVSRIGRYTKLSFYGLYSSNTNEHNNAEIENTSAGANLSTYLTEKLTFQAKYNHRNIDNDDIYFAQIEALSKYITENDPYYYPDKFYYSALSRTEDKGTLDFEYKLTSRSRLRVGWEGKWIDRDHFLNDETTVNKFIVSFNTRFNKKLRVQLKYIGESIDNPFENPYGGLEKQAGEEYLHEIYSNFFKTTRSPLTSEPDSSNTGEVRVIYNPTNNWNISTIIDFTGSSNDDTHWANDTFSGTLNISYSANSWQAGLYYNYFDSSTRTFLSLFDGKLHTGELVYHHGSLNVKEPYDEQVHSIGINYFVEATNRLNIYASAYYVIGKGNFDTSDFKGYANGEGAVYVDLSDFNEYSNHDNREFQCKLDFDYLLDKNLYFTATVGYVHFRNPIIYIQDLEGTNYYAILGLSIRP</sequence>
<dbReference type="InterPro" id="IPR020016">
    <property type="entry name" value="Decahaem-assoc_OM_MtrB/PioB"/>
</dbReference>
<dbReference type="RefSeq" id="WP_201327843.1">
    <property type="nucleotide sequence ID" value="NZ_AP017470.1"/>
</dbReference>